<dbReference type="SUPFAM" id="SSF52172">
    <property type="entry name" value="CheY-like"/>
    <property type="match status" value="1"/>
</dbReference>
<dbReference type="InterPro" id="IPR036097">
    <property type="entry name" value="HisK_dim/P_sf"/>
</dbReference>
<dbReference type="PROSITE" id="PS50109">
    <property type="entry name" value="HIS_KIN"/>
    <property type="match status" value="1"/>
</dbReference>
<keyword evidence="3 5" id="KW-0597">Phosphoprotein</keyword>
<dbReference type="Pfam" id="PF02518">
    <property type="entry name" value="HATPase_c"/>
    <property type="match status" value="1"/>
</dbReference>
<dbReference type="Gene3D" id="3.40.50.2300">
    <property type="match status" value="1"/>
</dbReference>
<dbReference type="Gene3D" id="1.10.287.130">
    <property type="match status" value="1"/>
</dbReference>
<comment type="catalytic activity">
    <reaction evidence="1">
        <text>ATP + protein L-histidine = ADP + protein N-phospho-L-histidine.</text>
        <dbReference type="EC" id="2.7.13.3"/>
    </reaction>
</comment>
<dbReference type="EMBL" id="FONQ01000008">
    <property type="protein sequence ID" value="SFF08912.1"/>
    <property type="molecule type" value="Genomic_DNA"/>
</dbReference>
<accession>A0A1I2FU02</accession>
<dbReference type="Pfam" id="PF07695">
    <property type="entry name" value="7TMR-DISM_7TM"/>
    <property type="match status" value="1"/>
</dbReference>
<dbReference type="Gene3D" id="2.60.40.2380">
    <property type="match status" value="1"/>
</dbReference>
<feature type="coiled-coil region" evidence="6">
    <location>
        <begin position="404"/>
        <end position="431"/>
    </location>
</feature>
<evidence type="ECO:0000256" key="2">
    <source>
        <dbReference type="ARBA" id="ARBA00012438"/>
    </source>
</evidence>
<dbReference type="InterPro" id="IPR005467">
    <property type="entry name" value="His_kinase_dom"/>
</dbReference>
<evidence type="ECO:0000256" key="1">
    <source>
        <dbReference type="ARBA" id="ARBA00000085"/>
    </source>
</evidence>
<dbReference type="PROSITE" id="PS50110">
    <property type="entry name" value="RESPONSE_REGULATORY"/>
    <property type="match status" value="1"/>
</dbReference>
<dbReference type="Pfam" id="PF07696">
    <property type="entry name" value="7TMR-DISMED2"/>
    <property type="match status" value="1"/>
</dbReference>
<dbReference type="CDD" id="cd17546">
    <property type="entry name" value="REC_hyHK_CKI1_RcsC-like"/>
    <property type="match status" value="1"/>
</dbReference>
<dbReference type="EC" id="2.7.13.3" evidence="2"/>
<dbReference type="GO" id="GO:0000155">
    <property type="term" value="F:phosphorelay sensor kinase activity"/>
    <property type="evidence" value="ECO:0007669"/>
    <property type="project" value="InterPro"/>
</dbReference>
<feature type="modified residue" description="4-aspartylphosphate" evidence="5">
    <location>
        <position position="735"/>
    </location>
</feature>
<dbReference type="PANTHER" id="PTHR45339:SF1">
    <property type="entry name" value="HYBRID SIGNAL TRANSDUCTION HISTIDINE KINASE J"/>
    <property type="match status" value="1"/>
</dbReference>
<dbReference type="SMART" id="SM00448">
    <property type="entry name" value="REC"/>
    <property type="match status" value="1"/>
</dbReference>
<keyword evidence="7" id="KW-0472">Membrane</keyword>
<reference evidence="11" key="1">
    <citation type="submission" date="2016-10" db="EMBL/GenBank/DDBJ databases">
        <authorList>
            <person name="Varghese N."/>
            <person name="Submissions S."/>
        </authorList>
    </citation>
    <scope>NUCLEOTIDE SEQUENCE [LARGE SCALE GENOMIC DNA]</scope>
    <source>
        <strain evidence="11">CGMCC 1.9227</strain>
    </source>
</reference>
<keyword evidence="10" id="KW-0418">Kinase</keyword>
<organism evidence="10 11">
    <name type="scientific">Flavobacterium xueshanense</name>
    <dbReference type="NCBI Taxonomy" id="935223"/>
    <lineage>
        <taxon>Bacteria</taxon>
        <taxon>Pseudomonadati</taxon>
        <taxon>Bacteroidota</taxon>
        <taxon>Flavobacteriia</taxon>
        <taxon>Flavobacteriales</taxon>
        <taxon>Flavobacteriaceae</taxon>
        <taxon>Flavobacterium</taxon>
    </lineage>
</organism>
<feature type="transmembrane region" description="Helical" evidence="7">
    <location>
        <begin position="358"/>
        <end position="376"/>
    </location>
</feature>
<evidence type="ECO:0000313" key="11">
    <source>
        <dbReference type="Proteomes" id="UP000198596"/>
    </source>
</evidence>
<dbReference type="InterPro" id="IPR001789">
    <property type="entry name" value="Sig_transdc_resp-reg_receiver"/>
</dbReference>
<evidence type="ECO:0000256" key="6">
    <source>
        <dbReference type="SAM" id="Coils"/>
    </source>
</evidence>
<dbReference type="AlphaFoldDB" id="A0A1I2FU02"/>
<sequence>MYIILLNHNLVNMSQKNYKQICAILKLLFFTLFFSSTYSQYVFRGDTIPKEISLHNHTTIADVGQRSLNIKYVVANYNSLNPIKLITENDDLGFTQNNFWSKTKINNLTNSKLNYYLETARPITDLVELFIVDAASGKITTKISGDNMAYSERSFDNRKTIFKIEIAPKSSLQLFMHLKSDGEVIKIPIMLYSSERFIQMISNEQLFFGIFYGILAIVSIIYFFFYFALREKTFLYYSLYVIFIGLMQFSLDGYFYELVTPQGGWFSLRAVLFFAMIAGFLLGKYSEVFLNIKRYNRTIYTLFNVVYVLAFVLIIFILFVPAALPISYPLANVLGLLILILIITSVIYLYYKKKKVDPFFTVGIFFLIMGFGIFILNNFGQIPNSFLTENSSKLGTGLEVVFLSLSMANLIRNLKNEKNELNRRALVRSEEMNDLKSYFLSNISHELRTPLNAIINLTDSISNEVQDDKIKKNCQIIKYSSHSLLSSVNDILDFSKIEKGELKLEKNEFDLVQVLENLKNNAINRVEDKGLVFQFSKSGIFPDIIIGDVNRLVQVVNNVLNNAIKFTTRGFVKFHVDCQLIEGNKASLILTVSDSGIGIPKDKMESIFDSFSQNIIDNKRKFGGLGLGLYIVKTLVDMQNGTIKMDSKINEGTTCVITIDFAISAQQRKLESPAKVIIDDLAGKSILVVEDNPINQMVIKMIAKKWLDTKVVYANNGQEALDAFKTNQFDIVLMDLQMPIMDGYEATIAIRNGEAGAHNSNIPIIAVTADVMETTKDRVKEIGMNDYLSKPFKKETLYEAVKKLV</sequence>
<name>A0A1I2FU02_9FLAO</name>
<evidence type="ECO:0000259" key="8">
    <source>
        <dbReference type="PROSITE" id="PS50109"/>
    </source>
</evidence>
<dbReference type="PANTHER" id="PTHR45339">
    <property type="entry name" value="HYBRID SIGNAL TRANSDUCTION HISTIDINE KINASE J"/>
    <property type="match status" value="1"/>
</dbReference>
<feature type="transmembrane region" description="Helical" evidence="7">
    <location>
        <begin position="330"/>
        <end position="351"/>
    </location>
</feature>
<feature type="transmembrane region" description="Helical" evidence="7">
    <location>
        <begin position="263"/>
        <end position="282"/>
    </location>
</feature>
<feature type="domain" description="Response regulatory" evidence="9">
    <location>
        <begin position="685"/>
        <end position="805"/>
    </location>
</feature>
<dbReference type="Pfam" id="PF00072">
    <property type="entry name" value="Response_reg"/>
    <property type="match status" value="1"/>
</dbReference>
<evidence type="ECO:0000256" key="4">
    <source>
        <dbReference type="ARBA" id="ARBA00023012"/>
    </source>
</evidence>
<dbReference type="SMART" id="SM00388">
    <property type="entry name" value="HisKA"/>
    <property type="match status" value="1"/>
</dbReference>
<proteinExistence type="predicted"/>
<dbReference type="Gene3D" id="3.30.565.10">
    <property type="entry name" value="Histidine kinase-like ATPase, C-terminal domain"/>
    <property type="match status" value="1"/>
</dbReference>
<keyword evidence="11" id="KW-1185">Reference proteome</keyword>
<evidence type="ECO:0000256" key="5">
    <source>
        <dbReference type="PROSITE-ProRule" id="PRU00169"/>
    </source>
</evidence>
<evidence type="ECO:0000313" key="10">
    <source>
        <dbReference type="EMBL" id="SFF08912.1"/>
    </source>
</evidence>
<dbReference type="InterPro" id="IPR011622">
    <property type="entry name" value="7TMR_DISM_rcpt_extracell_dom2"/>
</dbReference>
<dbReference type="PRINTS" id="PR00344">
    <property type="entry name" value="BCTRLSENSOR"/>
</dbReference>
<dbReference type="InterPro" id="IPR003661">
    <property type="entry name" value="HisK_dim/P_dom"/>
</dbReference>
<feature type="transmembrane region" description="Helical" evidence="7">
    <location>
        <begin position="302"/>
        <end position="324"/>
    </location>
</feature>
<keyword evidence="6" id="KW-0175">Coiled coil</keyword>
<gene>
    <name evidence="10" type="ORF">SAMN04488131_108132</name>
</gene>
<keyword evidence="7" id="KW-1133">Transmembrane helix</keyword>
<evidence type="ECO:0000256" key="3">
    <source>
        <dbReference type="ARBA" id="ARBA00022553"/>
    </source>
</evidence>
<dbReference type="InterPro" id="IPR011623">
    <property type="entry name" value="7TMR_DISM_rcpt_extracell_dom1"/>
</dbReference>
<evidence type="ECO:0000259" key="9">
    <source>
        <dbReference type="PROSITE" id="PS50110"/>
    </source>
</evidence>
<dbReference type="InterPro" id="IPR004358">
    <property type="entry name" value="Sig_transdc_His_kin-like_C"/>
</dbReference>
<dbReference type="SMART" id="SM00387">
    <property type="entry name" value="HATPase_c"/>
    <property type="match status" value="1"/>
</dbReference>
<protein>
    <recommendedName>
        <fullName evidence="2">histidine kinase</fullName>
        <ecNumber evidence="2">2.7.13.3</ecNumber>
    </recommendedName>
</protein>
<dbReference type="InterPro" id="IPR011006">
    <property type="entry name" value="CheY-like_superfamily"/>
</dbReference>
<dbReference type="Pfam" id="PF00512">
    <property type="entry name" value="HisKA"/>
    <property type="match status" value="1"/>
</dbReference>
<keyword evidence="10" id="KW-0808">Transferase</keyword>
<dbReference type="InterPro" id="IPR036890">
    <property type="entry name" value="HATPase_C_sf"/>
</dbReference>
<dbReference type="STRING" id="935223.SAMN04488131_108132"/>
<dbReference type="SUPFAM" id="SSF47384">
    <property type="entry name" value="Homodimeric domain of signal transducing histidine kinase"/>
    <property type="match status" value="1"/>
</dbReference>
<dbReference type="CDD" id="cd00082">
    <property type="entry name" value="HisKA"/>
    <property type="match status" value="1"/>
</dbReference>
<feature type="transmembrane region" description="Helical" evidence="7">
    <location>
        <begin position="234"/>
        <end position="251"/>
    </location>
</feature>
<dbReference type="SUPFAM" id="SSF55874">
    <property type="entry name" value="ATPase domain of HSP90 chaperone/DNA topoisomerase II/histidine kinase"/>
    <property type="match status" value="1"/>
</dbReference>
<feature type="domain" description="Histidine kinase" evidence="8">
    <location>
        <begin position="442"/>
        <end position="663"/>
    </location>
</feature>
<keyword evidence="4" id="KW-0902">Two-component regulatory system</keyword>
<dbReference type="Proteomes" id="UP000198596">
    <property type="component" value="Unassembled WGS sequence"/>
</dbReference>
<keyword evidence="7" id="KW-0812">Transmembrane</keyword>
<dbReference type="InterPro" id="IPR003594">
    <property type="entry name" value="HATPase_dom"/>
</dbReference>
<evidence type="ECO:0000256" key="7">
    <source>
        <dbReference type="SAM" id="Phobius"/>
    </source>
</evidence>
<feature type="transmembrane region" description="Helical" evidence="7">
    <location>
        <begin position="206"/>
        <end position="227"/>
    </location>
</feature>